<name>A0ABV9XZD0_9PSEU</name>
<organism evidence="1 2">
    <name type="scientific">Saccharothrix xinjiangensis</name>
    <dbReference type="NCBI Taxonomy" id="204798"/>
    <lineage>
        <taxon>Bacteria</taxon>
        <taxon>Bacillati</taxon>
        <taxon>Actinomycetota</taxon>
        <taxon>Actinomycetes</taxon>
        <taxon>Pseudonocardiales</taxon>
        <taxon>Pseudonocardiaceae</taxon>
        <taxon>Saccharothrix</taxon>
    </lineage>
</organism>
<accession>A0ABV9XZD0</accession>
<evidence type="ECO:0008006" key="3">
    <source>
        <dbReference type="Google" id="ProtNLM"/>
    </source>
</evidence>
<proteinExistence type="predicted"/>
<protein>
    <recommendedName>
        <fullName evidence="3">Asp23/Gls24 family envelope stress response protein</fullName>
    </recommendedName>
</protein>
<gene>
    <name evidence="1" type="ORF">ACFPFM_17365</name>
</gene>
<dbReference type="Proteomes" id="UP001595833">
    <property type="component" value="Unassembled WGS sequence"/>
</dbReference>
<reference evidence="2" key="1">
    <citation type="journal article" date="2019" name="Int. J. Syst. Evol. Microbiol.">
        <title>The Global Catalogue of Microorganisms (GCM) 10K type strain sequencing project: providing services to taxonomists for standard genome sequencing and annotation.</title>
        <authorList>
            <consortium name="The Broad Institute Genomics Platform"/>
            <consortium name="The Broad Institute Genome Sequencing Center for Infectious Disease"/>
            <person name="Wu L."/>
            <person name="Ma J."/>
        </authorList>
    </citation>
    <scope>NUCLEOTIDE SEQUENCE [LARGE SCALE GENOMIC DNA]</scope>
    <source>
        <strain evidence="2">KCTC 12848</strain>
    </source>
</reference>
<comment type="caution">
    <text evidence="1">The sequence shown here is derived from an EMBL/GenBank/DDBJ whole genome shotgun (WGS) entry which is preliminary data.</text>
</comment>
<evidence type="ECO:0000313" key="1">
    <source>
        <dbReference type="EMBL" id="MFC5055521.1"/>
    </source>
</evidence>
<sequence length="169" mass="17770">MSALPCGRAEADLVRLVTEDDDAELAEHAAGCPFCAVEADALRERWRLVRRAAVTPVPTPPGLVDRVLGAVRGGPPVVLDQEGGRLTVSGRAVLAVSRRLAVDLAEGFDLRVRGAAVEDDGRLQVLVAARYGTAAVEAADALRSRLADELVARLGPAAPVVDVHLIDIE</sequence>
<dbReference type="EMBL" id="JBHSJB010000014">
    <property type="protein sequence ID" value="MFC5055521.1"/>
    <property type="molecule type" value="Genomic_DNA"/>
</dbReference>
<keyword evidence="2" id="KW-1185">Reference proteome</keyword>
<dbReference type="RefSeq" id="WP_344038136.1">
    <property type="nucleotide sequence ID" value="NZ_BAAAKE010000010.1"/>
</dbReference>
<evidence type="ECO:0000313" key="2">
    <source>
        <dbReference type="Proteomes" id="UP001595833"/>
    </source>
</evidence>